<keyword evidence="4" id="KW-0547">Nucleotide-binding</keyword>
<dbReference type="PROSITE" id="PS00675">
    <property type="entry name" value="SIGMA54_INTERACT_1"/>
    <property type="match status" value="1"/>
</dbReference>
<dbReference type="Pfam" id="PF12627">
    <property type="entry name" value="PolyA_pol_RNAbd"/>
    <property type="match status" value="1"/>
</dbReference>
<protein>
    <submittedName>
        <fullName evidence="14">PcnB protein</fullName>
    </submittedName>
</protein>
<dbReference type="SUPFAM" id="SSF52540">
    <property type="entry name" value="P-loop containing nucleoside triphosphate hydrolases"/>
    <property type="match status" value="2"/>
</dbReference>
<name>A0A812RLS4_SYMPI</name>
<dbReference type="SUPFAM" id="SSF81891">
    <property type="entry name" value="Poly A polymerase C-terminal region-like"/>
    <property type="match status" value="1"/>
</dbReference>
<dbReference type="InterPro" id="IPR011006">
    <property type="entry name" value="CheY-like_superfamily"/>
</dbReference>
<dbReference type="InterPro" id="IPR025866">
    <property type="entry name" value="PolyA_pol_arg_C_dom"/>
</dbReference>
<dbReference type="Gene3D" id="3.40.50.2300">
    <property type="match status" value="1"/>
</dbReference>
<dbReference type="SUPFAM" id="SSF52172">
    <property type="entry name" value="CheY-like"/>
    <property type="match status" value="1"/>
</dbReference>
<keyword evidence="6" id="KW-0805">Transcription regulation</keyword>
<evidence type="ECO:0000256" key="2">
    <source>
        <dbReference type="ARBA" id="ARBA00022664"/>
    </source>
</evidence>
<dbReference type="PROSITE" id="PS50045">
    <property type="entry name" value="SIGMA54_INTERACT_4"/>
    <property type="match status" value="1"/>
</dbReference>
<evidence type="ECO:0000259" key="13">
    <source>
        <dbReference type="PROSITE" id="PS50110"/>
    </source>
</evidence>
<organism evidence="14 15">
    <name type="scientific">Symbiodinium pilosum</name>
    <name type="common">Dinoflagellate</name>
    <dbReference type="NCBI Taxonomy" id="2952"/>
    <lineage>
        <taxon>Eukaryota</taxon>
        <taxon>Sar</taxon>
        <taxon>Alveolata</taxon>
        <taxon>Dinophyceae</taxon>
        <taxon>Suessiales</taxon>
        <taxon>Symbiodiniaceae</taxon>
        <taxon>Symbiodinium</taxon>
    </lineage>
</organism>
<dbReference type="CDD" id="cd05398">
    <property type="entry name" value="NT_ClassII-CCAase"/>
    <property type="match status" value="1"/>
</dbReference>
<dbReference type="PROSITE" id="PS50110">
    <property type="entry name" value="RESPONSE_REGULATORY"/>
    <property type="match status" value="1"/>
</dbReference>
<dbReference type="Pfam" id="PF25601">
    <property type="entry name" value="AAA_lid_14"/>
    <property type="match status" value="1"/>
</dbReference>
<dbReference type="Gene3D" id="1.10.3090.10">
    <property type="entry name" value="cca-adding enzyme, domain 2"/>
    <property type="match status" value="1"/>
</dbReference>
<dbReference type="AlphaFoldDB" id="A0A812RLS4"/>
<dbReference type="PANTHER" id="PTHR32071">
    <property type="entry name" value="TRANSCRIPTIONAL REGULATORY PROTEIN"/>
    <property type="match status" value="1"/>
</dbReference>
<dbReference type="GO" id="GO:0000160">
    <property type="term" value="P:phosphorelay signal transduction system"/>
    <property type="evidence" value="ECO:0007669"/>
    <property type="project" value="InterPro"/>
</dbReference>
<dbReference type="Pfam" id="PF01712">
    <property type="entry name" value="dNK"/>
    <property type="match status" value="1"/>
</dbReference>
<dbReference type="Pfam" id="PF01743">
    <property type="entry name" value="PolyA_pol"/>
    <property type="match status" value="1"/>
</dbReference>
<keyword evidence="3 10" id="KW-0808">Transferase</keyword>
<evidence type="ECO:0000256" key="3">
    <source>
        <dbReference type="ARBA" id="ARBA00022679"/>
    </source>
</evidence>
<evidence type="ECO:0000256" key="1">
    <source>
        <dbReference type="ARBA" id="ARBA00007265"/>
    </source>
</evidence>
<sequence>MTDILLIDSDTKHADALAAELCEQGLVAKANGQLPALASLSQHQCVVILDEIVEPHLTHIASSVPTIVLTRSGSIAAAVTFIKRGAADYLPLPLDTAQILAAIERATTNPSVIQRPQLADFPMIGSSPAMQQLKANIAKAGPTDSTVLILGQSGTGKELVARALHAASARAAAPLVSINCATIPPNLIEAELFGLEQFESGAHAHRGLIEAAEGGTLFLDEVAELPPAAQARLLRVLKGENRRVGSSATEPANVRVIAATHRNLSDLTELGQFRQDLFYRLNVVCFEIVPLHQRKEDVHEIALWLLERTSKRLNKTGLSFAKEALQALVEYHWPGNVRELENALERAVILSDNNSEITQALLAIQPIPKPAPAPLDAGADPDQTSLEDYFVRFVTDNQDNFTETELAEKLGISRKSLWERRQRLNIPRRRTRKHDHIINRDDLDTHAVEIVRTLQGAGFEAYLVGGCVRDLLCNKKPKDFDVATSAKPIEVKALFRRSRLIGRRFPIAHVRSGRELIEVSTFRQAQHDDIETNEHGLIMKDTAYGTAVDDAFRRDFTINALYYDVESHEIIDYVGGIEDIVNKRLRFIGDPADRLAEDPVRMLRAIRFAAKLGFRIDDNIMALVDDTAERLDAIPGARLFDEFLKLFLSGYGEAAWQLLSATPLAHSLFPSCDPSSKMVRAAMRNTDQRIAADQPVTPGFLIAVLLWADFAARSSEANPENKAGLVYDIASDTLAVQQQHIAIPRRFSTFAREVWQLQPRLIARQPKNIRRILSHKRFRAAFDFLCLRGAEDEKLAELGRWWETLQTLDSDEQQAMIDALPTTGKRPATASPATPHRSPELQALSGGIEAPSQLLQIQQKISQVQKQRGFPSFIAVEGPIGVGKTTLARRIADTCHYPLMLEPATENPFLDRFYQEGKQHALPTQLFFLLHRARQAADMPNSDLLQASLVTDFLIEKDELFARLTLDDEEFGLYQQIQKSLQLNPPTPNLVIYLQAPADVLLQRIEQRGLAFEKGIDADYLHALTESYTEFFYYYDKAPLLVVNASEIDFANNDDHFAALLGQIIKMEGARQFFNPNPVLL</sequence>
<dbReference type="CDD" id="cd00009">
    <property type="entry name" value="AAA"/>
    <property type="match status" value="1"/>
</dbReference>
<accession>A0A812RLS4</accession>
<feature type="modified residue" description="4-aspartylphosphate" evidence="9">
    <location>
        <position position="50"/>
    </location>
</feature>
<dbReference type="Proteomes" id="UP000649617">
    <property type="component" value="Unassembled WGS sequence"/>
</dbReference>
<dbReference type="GO" id="GO:0001680">
    <property type="term" value="P:tRNA 3'-terminal CCA addition"/>
    <property type="evidence" value="ECO:0007669"/>
    <property type="project" value="UniProtKB-ARBA"/>
</dbReference>
<proteinExistence type="inferred from homology"/>
<dbReference type="InterPro" id="IPR027417">
    <property type="entry name" value="P-loop_NTPase"/>
</dbReference>
<dbReference type="Gene3D" id="1.10.8.60">
    <property type="match status" value="1"/>
</dbReference>
<dbReference type="Gene3D" id="3.30.460.10">
    <property type="entry name" value="Beta Polymerase, domain 2"/>
    <property type="match status" value="1"/>
</dbReference>
<reference evidence="14" key="1">
    <citation type="submission" date="2021-02" db="EMBL/GenBank/DDBJ databases">
        <authorList>
            <person name="Dougan E. K."/>
            <person name="Rhodes N."/>
            <person name="Thang M."/>
            <person name="Chan C."/>
        </authorList>
    </citation>
    <scope>NUCLEOTIDE SEQUENCE</scope>
</reference>
<evidence type="ECO:0000256" key="7">
    <source>
        <dbReference type="ARBA" id="ARBA00023125"/>
    </source>
</evidence>
<dbReference type="OrthoDB" id="416241at2759"/>
<dbReference type="InterPro" id="IPR025662">
    <property type="entry name" value="Sigma_54_int_dom_ATP-bd_1"/>
</dbReference>
<dbReference type="InterPro" id="IPR025944">
    <property type="entry name" value="Sigma_54_int_dom_CS"/>
</dbReference>
<dbReference type="InterPro" id="IPR058031">
    <property type="entry name" value="AAA_lid_NorR"/>
</dbReference>
<dbReference type="CDD" id="cd01673">
    <property type="entry name" value="dNK"/>
    <property type="match status" value="1"/>
</dbReference>
<evidence type="ECO:0000256" key="11">
    <source>
        <dbReference type="SAM" id="MobiDB-lite"/>
    </source>
</evidence>
<keyword evidence="10" id="KW-0694">RNA-binding</keyword>
<dbReference type="Gene3D" id="3.40.50.300">
    <property type="entry name" value="P-loop containing nucleotide triphosphate hydrolases"/>
    <property type="match status" value="2"/>
</dbReference>
<dbReference type="GO" id="GO:0003723">
    <property type="term" value="F:RNA binding"/>
    <property type="evidence" value="ECO:0007669"/>
    <property type="project" value="UniProtKB-KW"/>
</dbReference>
<dbReference type="GO" id="GO:0006355">
    <property type="term" value="P:regulation of DNA-templated transcription"/>
    <property type="evidence" value="ECO:0007669"/>
    <property type="project" value="InterPro"/>
</dbReference>
<evidence type="ECO:0000256" key="4">
    <source>
        <dbReference type="ARBA" id="ARBA00022741"/>
    </source>
</evidence>
<keyword evidence="2" id="KW-0507">mRNA processing</keyword>
<dbReference type="Pfam" id="PF12626">
    <property type="entry name" value="PolyA_pol_arg_C"/>
    <property type="match status" value="1"/>
</dbReference>
<dbReference type="PROSITE" id="PS00688">
    <property type="entry name" value="SIGMA54_INTERACT_3"/>
    <property type="match status" value="1"/>
</dbReference>
<dbReference type="InterPro" id="IPR010206">
    <property type="entry name" value="PolA_pol_I"/>
</dbReference>
<dbReference type="SUPFAM" id="SSF81301">
    <property type="entry name" value="Nucleotidyltransferase"/>
    <property type="match status" value="1"/>
</dbReference>
<comment type="similarity">
    <text evidence="1 10">Belongs to the tRNA nucleotidyltransferase/poly(A) polymerase family.</text>
</comment>
<comment type="caution">
    <text evidence="14">The sequence shown here is derived from an EMBL/GenBank/DDBJ whole genome shotgun (WGS) entry which is preliminary data.</text>
</comment>
<dbReference type="InterPro" id="IPR031314">
    <property type="entry name" value="DNK_dom"/>
</dbReference>
<dbReference type="HAMAP" id="MF_00957">
    <property type="entry name" value="PolyA_pol"/>
    <property type="match status" value="1"/>
</dbReference>
<dbReference type="GO" id="GO:0003677">
    <property type="term" value="F:DNA binding"/>
    <property type="evidence" value="ECO:0007669"/>
    <property type="project" value="UniProtKB-KW"/>
</dbReference>
<dbReference type="InterPro" id="IPR043519">
    <property type="entry name" value="NT_sf"/>
</dbReference>
<evidence type="ECO:0000256" key="8">
    <source>
        <dbReference type="ARBA" id="ARBA00023163"/>
    </source>
</evidence>
<evidence type="ECO:0000256" key="9">
    <source>
        <dbReference type="PROSITE-ProRule" id="PRU00169"/>
    </source>
</evidence>
<gene>
    <name evidence="14" type="primary">pcnB</name>
    <name evidence="14" type="ORF">SPIL2461_LOCUS10789</name>
</gene>
<evidence type="ECO:0000256" key="5">
    <source>
        <dbReference type="ARBA" id="ARBA00022840"/>
    </source>
</evidence>
<feature type="region of interest" description="Disordered" evidence="11">
    <location>
        <begin position="822"/>
        <end position="841"/>
    </location>
</feature>
<dbReference type="GO" id="GO:1990817">
    <property type="term" value="F:poly(A) RNA polymerase activity"/>
    <property type="evidence" value="ECO:0007669"/>
    <property type="project" value="InterPro"/>
</dbReference>
<dbReference type="InterPro" id="IPR003593">
    <property type="entry name" value="AAA+_ATPase"/>
</dbReference>
<keyword evidence="8" id="KW-0804">Transcription</keyword>
<dbReference type="EMBL" id="CAJNIZ010020668">
    <property type="protein sequence ID" value="CAE7443775.1"/>
    <property type="molecule type" value="Genomic_DNA"/>
</dbReference>
<dbReference type="SMART" id="SM00382">
    <property type="entry name" value="AAA"/>
    <property type="match status" value="2"/>
</dbReference>
<evidence type="ECO:0000313" key="15">
    <source>
        <dbReference type="Proteomes" id="UP000649617"/>
    </source>
</evidence>
<keyword evidence="5" id="KW-0067">ATP-binding</keyword>
<dbReference type="InterPro" id="IPR002078">
    <property type="entry name" value="Sigma_54_int"/>
</dbReference>
<evidence type="ECO:0000259" key="12">
    <source>
        <dbReference type="PROSITE" id="PS50045"/>
    </source>
</evidence>
<evidence type="ECO:0000313" key="14">
    <source>
        <dbReference type="EMBL" id="CAE7443775.1"/>
    </source>
</evidence>
<dbReference type="GO" id="GO:0005524">
    <property type="term" value="F:ATP binding"/>
    <property type="evidence" value="ECO:0007669"/>
    <property type="project" value="UniProtKB-KW"/>
</dbReference>
<dbReference type="GO" id="GO:0043633">
    <property type="term" value="P:polyadenylation-dependent RNA catabolic process"/>
    <property type="evidence" value="ECO:0007669"/>
    <property type="project" value="InterPro"/>
</dbReference>
<keyword evidence="7" id="KW-0238">DNA-binding</keyword>
<keyword evidence="15" id="KW-1185">Reference proteome</keyword>
<dbReference type="InterPro" id="IPR001789">
    <property type="entry name" value="Sig_transdc_resp-reg_receiver"/>
</dbReference>
<feature type="domain" description="Response regulatory" evidence="13">
    <location>
        <begin position="3"/>
        <end position="107"/>
    </location>
</feature>
<dbReference type="FunFam" id="3.40.50.300:FF:000006">
    <property type="entry name" value="DNA-binding transcriptional regulator NtrC"/>
    <property type="match status" value="1"/>
</dbReference>
<dbReference type="InterPro" id="IPR032828">
    <property type="entry name" value="PolyA_RNA-bd"/>
</dbReference>
<dbReference type="PROSITE" id="PS00676">
    <property type="entry name" value="SIGMA54_INTERACT_2"/>
    <property type="match status" value="1"/>
</dbReference>
<dbReference type="PANTHER" id="PTHR32071:SF117">
    <property type="entry name" value="PTS-DEPENDENT DIHYDROXYACETONE KINASE OPERON REGULATORY PROTEIN-RELATED"/>
    <property type="match status" value="1"/>
</dbReference>
<evidence type="ECO:0000256" key="10">
    <source>
        <dbReference type="RuleBase" id="RU003953"/>
    </source>
</evidence>
<dbReference type="Pfam" id="PF00158">
    <property type="entry name" value="Sigma54_activat"/>
    <property type="match status" value="1"/>
</dbReference>
<keyword evidence="9" id="KW-0597">Phosphoprotein</keyword>
<evidence type="ECO:0000256" key="6">
    <source>
        <dbReference type="ARBA" id="ARBA00023015"/>
    </source>
</evidence>
<dbReference type="NCBIfam" id="TIGR01942">
    <property type="entry name" value="pcnB"/>
    <property type="match status" value="1"/>
</dbReference>
<dbReference type="GO" id="GO:0006397">
    <property type="term" value="P:mRNA processing"/>
    <property type="evidence" value="ECO:0007669"/>
    <property type="project" value="UniProtKB-KW"/>
</dbReference>
<dbReference type="InterPro" id="IPR002646">
    <property type="entry name" value="PolA_pol_head_dom"/>
</dbReference>
<feature type="domain" description="Sigma-54 factor interaction" evidence="12">
    <location>
        <begin position="123"/>
        <end position="349"/>
    </location>
</feature>
<dbReference type="InterPro" id="IPR025943">
    <property type="entry name" value="Sigma_54_int_dom_ATP-bd_2"/>
</dbReference>